<dbReference type="InterPro" id="IPR038375">
    <property type="entry name" value="NDUFAF7_sf"/>
</dbReference>
<evidence type="ECO:0000256" key="5">
    <source>
        <dbReference type="ARBA" id="ARBA00023128"/>
    </source>
</evidence>
<dbReference type="GeneID" id="96003744"/>
<name>A0AB34KZ91_9PEZI</name>
<keyword evidence="5 7" id="KW-0496">Mitochondrion</keyword>
<dbReference type="Proteomes" id="UP000803884">
    <property type="component" value="Unassembled WGS sequence"/>
</dbReference>
<feature type="region of interest" description="Disordered" evidence="8">
    <location>
        <begin position="238"/>
        <end position="257"/>
    </location>
</feature>
<comment type="catalytic activity">
    <reaction evidence="6 7">
        <text>L-arginyl-[protein] + 2 S-adenosyl-L-methionine = N(omega),N(omega)'-dimethyl-L-arginyl-[protein] + 2 S-adenosyl-L-homocysteine + 2 H(+)</text>
        <dbReference type="Rhea" id="RHEA:48108"/>
        <dbReference type="Rhea" id="RHEA-COMP:10532"/>
        <dbReference type="Rhea" id="RHEA-COMP:11992"/>
        <dbReference type="ChEBI" id="CHEBI:15378"/>
        <dbReference type="ChEBI" id="CHEBI:29965"/>
        <dbReference type="ChEBI" id="CHEBI:57856"/>
        <dbReference type="ChEBI" id="CHEBI:59789"/>
        <dbReference type="ChEBI" id="CHEBI:88221"/>
        <dbReference type="EC" id="2.1.1.320"/>
    </reaction>
</comment>
<evidence type="ECO:0000313" key="9">
    <source>
        <dbReference type="EMBL" id="KAL1589367.1"/>
    </source>
</evidence>
<dbReference type="EC" id="2.1.1.320" evidence="7"/>
<dbReference type="InterPro" id="IPR029063">
    <property type="entry name" value="SAM-dependent_MTases_sf"/>
</dbReference>
<organism evidence="9 10">
    <name type="scientific">Cladosporium halotolerans</name>
    <dbReference type="NCBI Taxonomy" id="1052096"/>
    <lineage>
        <taxon>Eukaryota</taxon>
        <taxon>Fungi</taxon>
        <taxon>Dikarya</taxon>
        <taxon>Ascomycota</taxon>
        <taxon>Pezizomycotina</taxon>
        <taxon>Dothideomycetes</taxon>
        <taxon>Dothideomycetidae</taxon>
        <taxon>Cladosporiales</taxon>
        <taxon>Cladosporiaceae</taxon>
        <taxon>Cladosporium</taxon>
    </lineage>
</organism>
<dbReference type="SUPFAM" id="SSF53335">
    <property type="entry name" value="S-adenosyl-L-methionine-dependent methyltransferases"/>
    <property type="match status" value="2"/>
</dbReference>
<feature type="compositionally biased region" description="Polar residues" evidence="8">
    <location>
        <begin position="240"/>
        <end position="253"/>
    </location>
</feature>
<accession>A0AB34KZ91</accession>
<dbReference type="InterPro" id="IPR003788">
    <property type="entry name" value="NDUFAF7"/>
</dbReference>
<dbReference type="GO" id="GO:0005739">
    <property type="term" value="C:mitochondrion"/>
    <property type="evidence" value="ECO:0007669"/>
    <property type="project" value="UniProtKB-SubCell"/>
</dbReference>
<keyword evidence="3 7" id="KW-0489">Methyltransferase</keyword>
<feature type="compositionally biased region" description="Polar residues" evidence="8">
    <location>
        <begin position="344"/>
        <end position="357"/>
    </location>
</feature>
<evidence type="ECO:0000256" key="6">
    <source>
        <dbReference type="ARBA" id="ARBA00048612"/>
    </source>
</evidence>
<protein>
    <recommendedName>
        <fullName evidence="7">Protein arginine methyltransferase NDUFAF7</fullName>
        <ecNumber evidence="7">2.1.1.320</ecNumber>
    </recommendedName>
</protein>
<proteinExistence type="inferred from homology"/>
<dbReference type="GO" id="GO:0032259">
    <property type="term" value="P:methylation"/>
    <property type="evidence" value="ECO:0007669"/>
    <property type="project" value="UniProtKB-KW"/>
</dbReference>
<evidence type="ECO:0000256" key="3">
    <source>
        <dbReference type="ARBA" id="ARBA00022603"/>
    </source>
</evidence>
<feature type="region of interest" description="Disordered" evidence="8">
    <location>
        <begin position="340"/>
        <end position="374"/>
    </location>
</feature>
<dbReference type="Gene3D" id="3.40.50.12710">
    <property type="match status" value="1"/>
</dbReference>
<dbReference type="AlphaFoldDB" id="A0AB34KZ91"/>
<dbReference type="GO" id="GO:0032981">
    <property type="term" value="P:mitochondrial respiratory chain complex I assembly"/>
    <property type="evidence" value="ECO:0007669"/>
    <property type="project" value="TreeGrafter"/>
</dbReference>
<evidence type="ECO:0000256" key="4">
    <source>
        <dbReference type="ARBA" id="ARBA00022679"/>
    </source>
</evidence>
<comment type="similarity">
    <text evidence="2 7">Belongs to the NDUFAF7 family.</text>
</comment>
<keyword evidence="10" id="KW-1185">Reference proteome</keyword>
<gene>
    <name evidence="9" type="ORF">WHR41_02300</name>
</gene>
<evidence type="ECO:0000256" key="8">
    <source>
        <dbReference type="SAM" id="MobiDB-lite"/>
    </source>
</evidence>
<evidence type="ECO:0000256" key="2">
    <source>
        <dbReference type="ARBA" id="ARBA00005891"/>
    </source>
</evidence>
<reference evidence="9 10" key="1">
    <citation type="journal article" date="2020" name="Microbiol. Resour. Announc.">
        <title>Draft Genome Sequence of a Cladosporium Species Isolated from the Mesophotic Ascidian Didemnum maculosum.</title>
        <authorList>
            <person name="Gioti A."/>
            <person name="Siaperas R."/>
            <person name="Nikolaivits E."/>
            <person name="Le Goff G."/>
            <person name="Ouazzani J."/>
            <person name="Kotoulas G."/>
            <person name="Topakas E."/>
        </authorList>
    </citation>
    <scope>NUCLEOTIDE SEQUENCE [LARGE SCALE GENOMIC DNA]</scope>
    <source>
        <strain evidence="9 10">TM138-S3</strain>
    </source>
</reference>
<comment type="caution">
    <text evidence="9">The sequence shown here is derived from an EMBL/GenBank/DDBJ whole genome shotgun (WGS) entry which is preliminary data.</text>
</comment>
<dbReference type="Pfam" id="PF02636">
    <property type="entry name" value="Methyltransf_28"/>
    <property type="match status" value="1"/>
</dbReference>
<evidence type="ECO:0000256" key="1">
    <source>
        <dbReference type="ARBA" id="ARBA00004173"/>
    </source>
</evidence>
<dbReference type="PANTHER" id="PTHR12049:SF7">
    <property type="entry name" value="PROTEIN ARGININE METHYLTRANSFERASE NDUFAF7, MITOCHONDRIAL"/>
    <property type="match status" value="1"/>
</dbReference>
<dbReference type="PANTHER" id="PTHR12049">
    <property type="entry name" value="PROTEIN ARGININE METHYLTRANSFERASE NDUFAF7, MITOCHONDRIAL"/>
    <property type="match status" value="1"/>
</dbReference>
<dbReference type="EMBL" id="JAAQHG020000005">
    <property type="protein sequence ID" value="KAL1589367.1"/>
    <property type="molecule type" value="Genomic_DNA"/>
</dbReference>
<evidence type="ECO:0000313" key="10">
    <source>
        <dbReference type="Proteomes" id="UP000803884"/>
    </source>
</evidence>
<sequence length="536" mass="58717">MRSSLSRTARQLSRNVNRLSVQPCRVSGARWSSTEGGHKWSTPLAKQLAEVITTTGPLPVASFMRQCLTSDLGGYYTSSSTEKDQFGAKGDFVTSPEISQVFGELIGIWVVAEWIAQGKKSDGVYLMEIGPGRGTLMDDMLRTLRYFPDMAKATEAIYMVEASSNLREAQHKLLCGDNKLEETKMGWQSVSKYSPDLKIVWTEDIRFVPKEASKTPFIVAHEFFDALPIHIFQSVPPAPQNEQTDNTIQTPTGPIQAPRRLPQAAQEHQWRELMVSPKAPHRLTEGEPEFEMSMAKAATPHSMYLPETSNRYKALKDTTDATIEISPESQAYARDFAERLGGSNPVQPGSQRPQPTQVPGRPVSSAPAQEPFTKHEPSGAALIIDYGPASQIPANSLRGIRAHKLTSPFDSAGITDLSADVDFLALAEAAINGSPGVEVHGPVDQARFLGAMGIQERVAQLVKQAVDKERGGSTGQDKSELTETVKRIEGGWKRLVDTSPEGMGKLYQVMAILPYKPVKQGVARRKPVGFGGDVRF</sequence>
<comment type="subcellular location">
    <subcellularLocation>
        <location evidence="1 7">Mitochondrion</location>
    </subcellularLocation>
</comment>
<dbReference type="RefSeq" id="XP_069232472.1">
    <property type="nucleotide sequence ID" value="XM_069370906.1"/>
</dbReference>
<keyword evidence="4 7" id="KW-0808">Transferase</keyword>
<evidence type="ECO:0000256" key="7">
    <source>
        <dbReference type="RuleBase" id="RU364114"/>
    </source>
</evidence>
<dbReference type="GO" id="GO:0035243">
    <property type="term" value="F:protein-arginine omega-N symmetric methyltransferase activity"/>
    <property type="evidence" value="ECO:0007669"/>
    <property type="project" value="UniProtKB-EC"/>
</dbReference>
<comment type="function">
    <text evidence="7">Arginine methyltransferase involved in the assembly or stability of mitochondrial NADH:ubiquinone oxidoreductase complex (complex I).</text>
</comment>